<keyword evidence="2" id="KW-1185">Reference proteome</keyword>
<reference evidence="1 2" key="1">
    <citation type="submission" date="2024-03" db="EMBL/GenBank/DDBJ databases">
        <authorList>
            <person name="Martinez-Hernandez J."/>
        </authorList>
    </citation>
    <scope>NUCLEOTIDE SEQUENCE [LARGE SCALE GENOMIC DNA]</scope>
</reference>
<comment type="caution">
    <text evidence="1">The sequence shown here is derived from an EMBL/GenBank/DDBJ whole genome shotgun (WGS) entry which is preliminary data.</text>
</comment>
<protein>
    <submittedName>
        <fullName evidence="1">Uncharacterized protein</fullName>
    </submittedName>
</protein>
<proteinExistence type="predicted"/>
<gene>
    <name evidence="1" type="ORF">LLUT_LOCUS11166</name>
</gene>
<evidence type="ECO:0000313" key="1">
    <source>
        <dbReference type="EMBL" id="CAL0310106.1"/>
    </source>
</evidence>
<evidence type="ECO:0000313" key="2">
    <source>
        <dbReference type="Proteomes" id="UP001497480"/>
    </source>
</evidence>
<accession>A0AAV1WMS1</accession>
<dbReference type="EMBL" id="CAXHTB010000007">
    <property type="protein sequence ID" value="CAL0310106.1"/>
    <property type="molecule type" value="Genomic_DNA"/>
</dbReference>
<sequence>MPNMNFNNSNELSNLQSILSHVESHVAREIVAMRRQHLPNYINSKRYLISNPTLPNFHWHQNFDNRRVLQAPENQHVPMPLANAGLFPCPTRGSASQLADTCNFSLGDMVFSQEKEMEVSMIDGTKPLIKLLEKPINNRKFTYGVNMNGGNLDMLFLDLELRL</sequence>
<name>A0AAV1WMS1_LUPLU</name>
<dbReference type="Proteomes" id="UP001497480">
    <property type="component" value="Unassembled WGS sequence"/>
</dbReference>
<dbReference type="AlphaFoldDB" id="A0AAV1WMS1"/>
<organism evidence="1 2">
    <name type="scientific">Lupinus luteus</name>
    <name type="common">European yellow lupine</name>
    <dbReference type="NCBI Taxonomy" id="3873"/>
    <lineage>
        <taxon>Eukaryota</taxon>
        <taxon>Viridiplantae</taxon>
        <taxon>Streptophyta</taxon>
        <taxon>Embryophyta</taxon>
        <taxon>Tracheophyta</taxon>
        <taxon>Spermatophyta</taxon>
        <taxon>Magnoliopsida</taxon>
        <taxon>eudicotyledons</taxon>
        <taxon>Gunneridae</taxon>
        <taxon>Pentapetalae</taxon>
        <taxon>rosids</taxon>
        <taxon>fabids</taxon>
        <taxon>Fabales</taxon>
        <taxon>Fabaceae</taxon>
        <taxon>Papilionoideae</taxon>
        <taxon>50 kb inversion clade</taxon>
        <taxon>genistoids sensu lato</taxon>
        <taxon>core genistoids</taxon>
        <taxon>Genisteae</taxon>
        <taxon>Lupinus</taxon>
    </lineage>
</organism>